<dbReference type="PANTHER" id="PTHR11177:SF392">
    <property type="entry name" value="HAP41P"/>
    <property type="match status" value="1"/>
</dbReference>
<dbReference type="InterPro" id="IPR029070">
    <property type="entry name" value="Chitinase_insertion_sf"/>
</dbReference>
<dbReference type="AlphaFoldDB" id="S8E1X1"/>
<dbReference type="Proteomes" id="UP000015241">
    <property type="component" value="Unassembled WGS sequence"/>
</dbReference>
<accession>S8E1X1</accession>
<dbReference type="Gene3D" id="3.20.20.80">
    <property type="entry name" value="Glycosidases"/>
    <property type="match status" value="1"/>
</dbReference>
<sequence length="444" mass="48119">MLGMHSPSRSAVVILLPALTAIAAVLPHVARDSSSSCTQIPVAMAWYTNWEGTDNPSFGLANMNWTQYTRVSYSFLEPTAAQEIPHAQYAADIANFVQQAHTHFVNTSITIGGWTGSQYYSSAVATEQSRSNLVNASVDLVNTYNLDGLDFDWEYPALDGIGCNQKSDDDAANFLTFLQELRKRLPDKTLSAAVSVNPFTGLSDMSGFYDVLDYVEAMNYDVWGSSFSPSVGPNSPLSDSCAPSSDQMGSATSAVQAWSNAGFKADKIVLGVAGYGHSYSVTQQNAFVSGSSGTLRLYTSFDKQNQPNGDSWDTAAPGTTTVDQCGNTESAVTGIVNFWGMYQKNYLNASGLPSEGMDYLWDSCSQTPFLYDPTTSVMVSYDDPKSFTAKGQFIQQQGLRGWAMWEASSDYDNQLVGAIRAASMEGCSFHSLIPARLLENITDM</sequence>
<evidence type="ECO:0000313" key="11">
    <source>
        <dbReference type="EMBL" id="EPS97398.1"/>
    </source>
</evidence>
<comment type="similarity">
    <text evidence="8">Belongs to the glycosyl hydrolase 18 family.</text>
</comment>
<evidence type="ECO:0000259" key="10">
    <source>
        <dbReference type="PROSITE" id="PS51910"/>
    </source>
</evidence>
<evidence type="ECO:0000256" key="6">
    <source>
        <dbReference type="ARBA" id="ARBA00023326"/>
    </source>
</evidence>
<keyword evidence="4" id="KW-0119">Carbohydrate metabolism</keyword>
<protein>
    <recommendedName>
        <fullName evidence="10">GH18 domain-containing protein</fullName>
    </recommendedName>
</protein>
<dbReference type="Pfam" id="PF00704">
    <property type="entry name" value="Glyco_hydro_18"/>
    <property type="match status" value="1"/>
</dbReference>
<evidence type="ECO:0000256" key="4">
    <source>
        <dbReference type="ARBA" id="ARBA00023277"/>
    </source>
</evidence>
<name>S8E1X1_FOMSC</name>
<dbReference type="HOGENOM" id="CLU_002833_6_1_1"/>
<keyword evidence="9" id="KW-0732">Signal</keyword>
<keyword evidence="2 7" id="KW-0378">Hydrolase</keyword>
<keyword evidence="12" id="KW-1185">Reference proteome</keyword>
<dbReference type="GO" id="GO:0008843">
    <property type="term" value="F:endochitinase activity"/>
    <property type="evidence" value="ECO:0007669"/>
    <property type="project" value="UniProtKB-EC"/>
</dbReference>
<evidence type="ECO:0000256" key="9">
    <source>
        <dbReference type="SAM" id="SignalP"/>
    </source>
</evidence>
<feature type="domain" description="GH18" evidence="10">
    <location>
        <begin position="41"/>
        <end position="422"/>
    </location>
</feature>
<keyword evidence="5 7" id="KW-0326">Glycosidase</keyword>
<dbReference type="GO" id="GO:0008061">
    <property type="term" value="F:chitin binding"/>
    <property type="evidence" value="ECO:0007669"/>
    <property type="project" value="InterPro"/>
</dbReference>
<evidence type="ECO:0000256" key="2">
    <source>
        <dbReference type="ARBA" id="ARBA00022801"/>
    </source>
</evidence>
<keyword evidence="6" id="KW-0624">Polysaccharide degradation</keyword>
<dbReference type="SUPFAM" id="SSF51445">
    <property type="entry name" value="(Trans)glycosidases"/>
    <property type="match status" value="1"/>
</dbReference>
<dbReference type="InterPro" id="IPR001579">
    <property type="entry name" value="Glyco_hydro_18_chit_AS"/>
</dbReference>
<dbReference type="GO" id="GO:0005576">
    <property type="term" value="C:extracellular region"/>
    <property type="evidence" value="ECO:0007669"/>
    <property type="project" value="TreeGrafter"/>
</dbReference>
<keyword evidence="3" id="KW-0146">Chitin degradation</keyword>
<evidence type="ECO:0000256" key="8">
    <source>
        <dbReference type="RuleBase" id="RU004453"/>
    </source>
</evidence>
<dbReference type="InterPro" id="IPR011583">
    <property type="entry name" value="Chitinase_II/V-like_cat"/>
</dbReference>
<dbReference type="OrthoDB" id="73875at2759"/>
<evidence type="ECO:0000256" key="1">
    <source>
        <dbReference type="ARBA" id="ARBA00000822"/>
    </source>
</evidence>
<evidence type="ECO:0000256" key="3">
    <source>
        <dbReference type="ARBA" id="ARBA00023024"/>
    </source>
</evidence>
<evidence type="ECO:0000313" key="12">
    <source>
        <dbReference type="Proteomes" id="UP000015241"/>
    </source>
</evidence>
<organism evidence="11 12">
    <name type="scientific">Fomitopsis schrenkii</name>
    <name type="common">Brown rot fungus</name>
    <dbReference type="NCBI Taxonomy" id="2126942"/>
    <lineage>
        <taxon>Eukaryota</taxon>
        <taxon>Fungi</taxon>
        <taxon>Dikarya</taxon>
        <taxon>Basidiomycota</taxon>
        <taxon>Agaricomycotina</taxon>
        <taxon>Agaricomycetes</taxon>
        <taxon>Polyporales</taxon>
        <taxon>Fomitopsis</taxon>
    </lineage>
</organism>
<dbReference type="InterPro" id="IPR001223">
    <property type="entry name" value="Glyco_hydro18_cat"/>
</dbReference>
<evidence type="ECO:0000256" key="5">
    <source>
        <dbReference type="ARBA" id="ARBA00023295"/>
    </source>
</evidence>
<evidence type="ECO:0000256" key="7">
    <source>
        <dbReference type="RuleBase" id="RU000489"/>
    </source>
</evidence>
<dbReference type="PROSITE" id="PS51910">
    <property type="entry name" value="GH18_2"/>
    <property type="match status" value="1"/>
</dbReference>
<dbReference type="InParanoid" id="S8E1X1"/>
<dbReference type="InterPro" id="IPR017853">
    <property type="entry name" value="GH"/>
</dbReference>
<feature type="signal peptide" evidence="9">
    <location>
        <begin position="1"/>
        <end position="23"/>
    </location>
</feature>
<gene>
    <name evidence="11" type="ORF">FOMPIDRAFT_1149944</name>
</gene>
<dbReference type="EMBL" id="KE504176">
    <property type="protein sequence ID" value="EPS97398.1"/>
    <property type="molecule type" value="Genomic_DNA"/>
</dbReference>
<dbReference type="PANTHER" id="PTHR11177">
    <property type="entry name" value="CHITINASE"/>
    <property type="match status" value="1"/>
</dbReference>
<reference evidence="11 12" key="1">
    <citation type="journal article" date="2012" name="Science">
        <title>The Paleozoic origin of enzymatic lignin decomposition reconstructed from 31 fungal genomes.</title>
        <authorList>
            <person name="Floudas D."/>
            <person name="Binder M."/>
            <person name="Riley R."/>
            <person name="Barry K."/>
            <person name="Blanchette R.A."/>
            <person name="Henrissat B."/>
            <person name="Martinez A.T."/>
            <person name="Otillar R."/>
            <person name="Spatafora J.W."/>
            <person name="Yadav J.S."/>
            <person name="Aerts A."/>
            <person name="Benoit I."/>
            <person name="Boyd A."/>
            <person name="Carlson A."/>
            <person name="Copeland A."/>
            <person name="Coutinho P.M."/>
            <person name="de Vries R.P."/>
            <person name="Ferreira P."/>
            <person name="Findley K."/>
            <person name="Foster B."/>
            <person name="Gaskell J."/>
            <person name="Glotzer D."/>
            <person name="Gorecki P."/>
            <person name="Heitman J."/>
            <person name="Hesse C."/>
            <person name="Hori C."/>
            <person name="Igarashi K."/>
            <person name="Jurgens J.A."/>
            <person name="Kallen N."/>
            <person name="Kersten P."/>
            <person name="Kohler A."/>
            <person name="Kuees U."/>
            <person name="Kumar T.K.A."/>
            <person name="Kuo A."/>
            <person name="LaButti K."/>
            <person name="Larrondo L.F."/>
            <person name="Lindquist E."/>
            <person name="Ling A."/>
            <person name="Lombard V."/>
            <person name="Lucas S."/>
            <person name="Lundell T."/>
            <person name="Martin R."/>
            <person name="McLaughlin D.J."/>
            <person name="Morgenstern I."/>
            <person name="Morin E."/>
            <person name="Murat C."/>
            <person name="Nagy L.G."/>
            <person name="Nolan M."/>
            <person name="Ohm R.A."/>
            <person name="Patyshakuliyeva A."/>
            <person name="Rokas A."/>
            <person name="Ruiz-Duenas F.J."/>
            <person name="Sabat G."/>
            <person name="Salamov A."/>
            <person name="Samejima M."/>
            <person name="Schmutz J."/>
            <person name="Slot J.C."/>
            <person name="St John F."/>
            <person name="Stenlid J."/>
            <person name="Sun H."/>
            <person name="Sun S."/>
            <person name="Syed K."/>
            <person name="Tsang A."/>
            <person name="Wiebenga A."/>
            <person name="Young D."/>
            <person name="Pisabarro A."/>
            <person name="Eastwood D.C."/>
            <person name="Martin F."/>
            <person name="Cullen D."/>
            <person name="Grigoriev I.V."/>
            <person name="Hibbett D.S."/>
        </authorList>
    </citation>
    <scope>NUCLEOTIDE SEQUENCE</scope>
    <source>
        <strain evidence="12">FP-58527</strain>
    </source>
</reference>
<dbReference type="SMART" id="SM00636">
    <property type="entry name" value="Glyco_18"/>
    <property type="match status" value="1"/>
</dbReference>
<dbReference type="InterPro" id="IPR050314">
    <property type="entry name" value="Glycosyl_Hydrlase_18"/>
</dbReference>
<dbReference type="GO" id="GO:0000272">
    <property type="term" value="P:polysaccharide catabolic process"/>
    <property type="evidence" value="ECO:0007669"/>
    <property type="project" value="UniProtKB-KW"/>
</dbReference>
<dbReference type="GO" id="GO:0006032">
    <property type="term" value="P:chitin catabolic process"/>
    <property type="evidence" value="ECO:0007669"/>
    <property type="project" value="UniProtKB-KW"/>
</dbReference>
<dbReference type="STRING" id="743788.S8E1X1"/>
<dbReference type="SUPFAM" id="SSF54556">
    <property type="entry name" value="Chitinase insertion domain"/>
    <property type="match status" value="1"/>
</dbReference>
<comment type="catalytic activity">
    <reaction evidence="1">
        <text>Random endo-hydrolysis of N-acetyl-beta-D-glucosaminide (1-&gt;4)-beta-linkages in chitin and chitodextrins.</text>
        <dbReference type="EC" id="3.2.1.14"/>
    </reaction>
</comment>
<dbReference type="PROSITE" id="PS01095">
    <property type="entry name" value="GH18_1"/>
    <property type="match status" value="1"/>
</dbReference>
<dbReference type="Gene3D" id="3.10.50.10">
    <property type="match status" value="1"/>
</dbReference>
<dbReference type="eggNOG" id="KOG2806">
    <property type="taxonomic scope" value="Eukaryota"/>
</dbReference>
<proteinExistence type="inferred from homology"/>
<feature type="chain" id="PRO_5004550289" description="GH18 domain-containing protein" evidence="9">
    <location>
        <begin position="24"/>
        <end position="444"/>
    </location>
</feature>